<evidence type="ECO:0000313" key="3">
    <source>
        <dbReference type="Proteomes" id="UP000054279"/>
    </source>
</evidence>
<feature type="compositionally biased region" description="Polar residues" evidence="1">
    <location>
        <begin position="22"/>
        <end position="32"/>
    </location>
</feature>
<gene>
    <name evidence="2" type="ORF">M422DRAFT_254536</name>
</gene>
<name>A0A0C9VVY0_SPHS4</name>
<keyword evidence="3" id="KW-1185">Reference proteome</keyword>
<protein>
    <submittedName>
        <fullName evidence="2">Uncharacterized protein</fullName>
    </submittedName>
</protein>
<dbReference type="AlphaFoldDB" id="A0A0C9VVY0"/>
<proteinExistence type="predicted"/>
<dbReference type="HOGENOM" id="CLU_1422264_0_0_1"/>
<dbReference type="EMBL" id="KN837130">
    <property type="protein sequence ID" value="KIJ42441.1"/>
    <property type="molecule type" value="Genomic_DNA"/>
</dbReference>
<sequence>MSHRHDPTHTRQRIRNSPAPSPTHQCNAQPTPDATRKPPSLTPRYNSKASVPYSLPTLTPIKATLILTLLMTPPPLTTASTPTHILTTLNLNLTRALQALTSNLSPFPTTIHAPNSPPLPLATLNSNPNTNTNKNAFNSHCVCRPSSGRERESLNLMACSYTLPGGQGQGVNGRNAGVGATATAGLGAPLFGRMPGRVQEVKVEGYVM</sequence>
<accession>A0A0C9VVY0</accession>
<evidence type="ECO:0000313" key="2">
    <source>
        <dbReference type="EMBL" id="KIJ42441.1"/>
    </source>
</evidence>
<dbReference type="Proteomes" id="UP000054279">
    <property type="component" value="Unassembled WGS sequence"/>
</dbReference>
<evidence type="ECO:0000256" key="1">
    <source>
        <dbReference type="SAM" id="MobiDB-lite"/>
    </source>
</evidence>
<feature type="region of interest" description="Disordered" evidence="1">
    <location>
        <begin position="1"/>
        <end position="53"/>
    </location>
</feature>
<reference evidence="2 3" key="1">
    <citation type="submission" date="2014-06" db="EMBL/GenBank/DDBJ databases">
        <title>Evolutionary Origins and Diversification of the Mycorrhizal Mutualists.</title>
        <authorList>
            <consortium name="DOE Joint Genome Institute"/>
            <consortium name="Mycorrhizal Genomics Consortium"/>
            <person name="Kohler A."/>
            <person name="Kuo A."/>
            <person name="Nagy L.G."/>
            <person name="Floudas D."/>
            <person name="Copeland A."/>
            <person name="Barry K.W."/>
            <person name="Cichocki N."/>
            <person name="Veneault-Fourrey C."/>
            <person name="LaButti K."/>
            <person name="Lindquist E.A."/>
            <person name="Lipzen A."/>
            <person name="Lundell T."/>
            <person name="Morin E."/>
            <person name="Murat C."/>
            <person name="Riley R."/>
            <person name="Ohm R."/>
            <person name="Sun H."/>
            <person name="Tunlid A."/>
            <person name="Henrissat B."/>
            <person name="Grigoriev I.V."/>
            <person name="Hibbett D.S."/>
            <person name="Martin F."/>
        </authorList>
    </citation>
    <scope>NUCLEOTIDE SEQUENCE [LARGE SCALE GENOMIC DNA]</scope>
    <source>
        <strain evidence="2 3">SS14</strain>
    </source>
</reference>
<organism evidence="2 3">
    <name type="scientific">Sphaerobolus stellatus (strain SS14)</name>
    <dbReference type="NCBI Taxonomy" id="990650"/>
    <lineage>
        <taxon>Eukaryota</taxon>
        <taxon>Fungi</taxon>
        <taxon>Dikarya</taxon>
        <taxon>Basidiomycota</taxon>
        <taxon>Agaricomycotina</taxon>
        <taxon>Agaricomycetes</taxon>
        <taxon>Phallomycetidae</taxon>
        <taxon>Geastrales</taxon>
        <taxon>Sphaerobolaceae</taxon>
        <taxon>Sphaerobolus</taxon>
    </lineage>
</organism>